<dbReference type="PROSITE" id="PS50262">
    <property type="entry name" value="G_PROTEIN_RECEP_F1_2"/>
    <property type="match status" value="1"/>
</dbReference>
<evidence type="ECO:0000256" key="2">
    <source>
        <dbReference type="ARBA" id="ARBA00022692"/>
    </source>
</evidence>
<evidence type="ECO:0000259" key="10">
    <source>
        <dbReference type="PROSITE" id="PS50262"/>
    </source>
</evidence>
<keyword evidence="2 8" id="KW-0812">Transmembrane</keyword>
<keyword evidence="12" id="KW-1185">Reference proteome</keyword>
<feature type="transmembrane region" description="Helical" evidence="9">
    <location>
        <begin position="20"/>
        <end position="42"/>
    </location>
</feature>
<evidence type="ECO:0000313" key="11">
    <source>
        <dbReference type="Ensembl" id="ENSDCDP00010050434.1"/>
    </source>
</evidence>
<evidence type="ECO:0000256" key="5">
    <source>
        <dbReference type="ARBA" id="ARBA00023136"/>
    </source>
</evidence>
<gene>
    <name evidence="11" type="primary">LOC114799685</name>
</gene>
<dbReference type="PANTHER" id="PTHR46048">
    <property type="entry name" value="HYDROXYCARBOXYLIC ACID RECEPTOR 2"/>
    <property type="match status" value="1"/>
</dbReference>
<reference evidence="11" key="2">
    <citation type="submission" date="2025-08" db="UniProtKB">
        <authorList>
            <consortium name="Ensembl"/>
        </authorList>
    </citation>
    <scope>IDENTIFICATION</scope>
</reference>
<dbReference type="InterPro" id="IPR051893">
    <property type="entry name" value="HCARs"/>
</dbReference>
<dbReference type="PRINTS" id="PR01157">
    <property type="entry name" value="P2YPURNOCPTR"/>
</dbReference>
<dbReference type="PROSITE" id="PS00237">
    <property type="entry name" value="G_PROTEIN_RECEP_F1_1"/>
    <property type="match status" value="1"/>
</dbReference>
<dbReference type="Gene3D" id="1.20.1070.10">
    <property type="entry name" value="Rhodopsin 7-helix transmembrane proteins"/>
    <property type="match status" value="1"/>
</dbReference>
<name>A0AAY4DZ52_9TELE</name>
<proteinExistence type="inferred from homology"/>
<dbReference type="PANTHER" id="PTHR46048:SF6">
    <property type="entry name" value="HYDROXYCARBOXYLIC ACID RECEPTOR 2"/>
    <property type="match status" value="1"/>
</dbReference>
<keyword evidence="3 9" id="KW-1133">Transmembrane helix</keyword>
<dbReference type="AlphaFoldDB" id="A0AAY4DZ52"/>
<feature type="transmembrane region" description="Helical" evidence="9">
    <location>
        <begin position="228"/>
        <end position="250"/>
    </location>
</feature>
<dbReference type="InterPro" id="IPR000276">
    <property type="entry name" value="GPCR_Rhodpsn"/>
</dbReference>
<dbReference type="GeneTree" id="ENSGT01140000282516"/>
<sequence>METSASGCCPYDGGVLTEVLPMLLTFEFLLGVLGNGAALWIFCCHIKPWKSSTVFLFNLALADFLLLVVLPFRASYYAAEMDWRFGELFCRVFLFMVSLNRSGSIVFLTVVAVDRYMRVVHPHHQLNSMLFSRAVCLAVALWGIAASLNVHLLAQPQSLLLAGSNTTQCESFIICLQSDPASLWYKSVFVVLFLVPLAVIVLCSLRIVSELRKRHLDQHARIKKALHVVSAVVVVFVICFLPSNLAQLLIWVKIWTRGRCDAMQDVNKVFYASLALTYLNSVLDPVVYYFSSPTFKKVFSRLPGEQKVREGRDGQWTPEATILNSGIKRSWKVFYSLTKMADFN</sequence>
<feature type="transmembrane region" description="Helical" evidence="9">
    <location>
        <begin position="54"/>
        <end position="72"/>
    </location>
</feature>
<feature type="transmembrane region" description="Helical" evidence="9">
    <location>
        <begin position="134"/>
        <end position="154"/>
    </location>
</feature>
<evidence type="ECO:0000256" key="9">
    <source>
        <dbReference type="SAM" id="Phobius"/>
    </source>
</evidence>
<feature type="domain" description="G-protein coupled receptors family 1 profile" evidence="10">
    <location>
        <begin position="34"/>
        <end position="288"/>
    </location>
</feature>
<feature type="transmembrane region" description="Helical" evidence="9">
    <location>
        <begin position="92"/>
        <end position="113"/>
    </location>
</feature>
<comment type="subcellular location">
    <subcellularLocation>
        <location evidence="1">Membrane</location>
        <topology evidence="1">Multi-pass membrane protein</topology>
    </subcellularLocation>
</comment>
<evidence type="ECO:0000256" key="7">
    <source>
        <dbReference type="ARBA" id="ARBA00023224"/>
    </source>
</evidence>
<dbReference type="PRINTS" id="PR00237">
    <property type="entry name" value="GPCRRHODOPSN"/>
</dbReference>
<dbReference type="Pfam" id="PF00001">
    <property type="entry name" value="7tm_1"/>
    <property type="match status" value="1"/>
</dbReference>
<feature type="transmembrane region" description="Helical" evidence="9">
    <location>
        <begin position="188"/>
        <end position="208"/>
    </location>
</feature>
<dbReference type="Proteomes" id="UP000694580">
    <property type="component" value="Chromosome 11"/>
</dbReference>
<reference evidence="11" key="3">
    <citation type="submission" date="2025-09" db="UniProtKB">
        <authorList>
            <consortium name="Ensembl"/>
        </authorList>
    </citation>
    <scope>IDENTIFICATION</scope>
</reference>
<reference evidence="11 12" key="1">
    <citation type="submission" date="2020-06" db="EMBL/GenBank/DDBJ databases">
        <authorList>
            <consortium name="Wellcome Sanger Institute Data Sharing"/>
        </authorList>
    </citation>
    <scope>NUCLEOTIDE SEQUENCE [LARGE SCALE GENOMIC DNA]</scope>
</reference>
<keyword evidence="6 8" id="KW-0675">Receptor</keyword>
<feature type="transmembrane region" description="Helical" evidence="9">
    <location>
        <begin position="270"/>
        <end position="291"/>
    </location>
</feature>
<dbReference type="GO" id="GO:0004930">
    <property type="term" value="F:G protein-coupled receptor activity"/>
    <property type="evidence" value="ECO:0007669"/>
    <property type="project" value="UniProtKB-KW"/>
</dbReference>
<keyword evidence="7 8" id="KW-0807">Transducer</keyword>
<keyword evidence="5 9" id="KW-0472">Membrane</keyword>
<dbReference type="Ensembl" id="ENSDCDT00010060856.1">
    <property type="protein sequence ID" value="ENSDCDP00010050434.1"/>
    <property type="gene ID" value="ENSDCDG00010029913.1"/>
</dbReference>
<evidence type="ECO:0000256" key="6">
    <source>
        <dbReference type="ARBA" id="ARBA00023170"/>
    </source>
</evidence>
<evidence type="ECO:0000313" key="12">
    <source>
        <dbReference type="Proteomes" id="UP000694580"/>
    </source>
</evidence>
<comment type="similarity">
    <text evidence="8">Belongs to the G-protein coupled receptor 1 family.</text>
</comment>
<keyword evidence="4 8" id="KW-0297">G-protein coupled receptor</keyword>
<dbReference type="GO" id="GO:0005886">
    <property type="term" value="C:plasma membrane"/>
    <property type="evidence" value="ECO:0007669"/>
    <property type="project" value="TreeGrafter"/>
</dbReference>
<organism evidence="11 12">
    <name type="scientific">Denticeps clupeoides</name>
    <name type="common">denticle herring</name>
    <dbReference type="NCBI Taxonomy" id="299321"/>
    <lineage>
        <taxon>Eukaryota</taxon>
        <taxon>Metazoa</taxon>
        <taxon>Chordata</taxon>
        <taxon>Craniata</taxon>
        <taxon>Vertebrata</taxon>
        <taxon>Euteleostomi</taxon>
        <taxon>Actinopterygii</taxon>
        <taxon>Neopterygii</taxon>
        <taxon>Teleostei</taxon>
        <taxon>Clupei</taxon>
        <taxon>Clupeiformes</taxon>
        <taxon>Denticipitoidei</taxon>
        <taxon>Denticipitidae</taxon>
        <taxon>Denticeps</taxon>
    </lineage>
</organism>
<protein>
    <recommendedName>
        <fullName evidence="10">G-protein coupled receptors family 1 profile domain-containing protein</fullName>
    </recommendedName>
</protein>
<evidence type="ECO:0000256" key="3">
    <source>
        <dbReference type="ARBA" id="ARBA00022989"/>
    </source>
</evidence>
<evidence type="ECO:0000256" key="1">
    <source>
        <dbReference type="ARBA" id="ARBA00004141"/>
    </source>
</evidence>
<dbReference type="InterPro" id="IPR017452">
    <property type="entry name" value="GPCR_Rhodpsn_7TM"/>
</dbReference>
<evidence type="ECO:0000256" key="8">
    <source>
        <dbReference type="RuleBase" id="RU000688"/>
    </source>
</evidence>
<dbReference type="SUPFAM" id="SSF81321">
    <property type="entry name" value="Family A G protein-coupled receptor-like"/>
    <property type="match status" value="1"/>
</dbReference>
<accession>A0AAY4DZ52</accession>
<evidence type="ECO:0000256" key="4">
    <source>
        <dbReference type="ARBA" id="ARBA00023040"/>
    </source>
</evidence>